<accession>A0ABX9ZWK2</accession>
<comment type="caution">
    <text evidence="1">The sequence shown here is derived from an EMBL/GenBank/DDBJ whole genome shotgun (WGS) entry which is preliminary data.</text>
</comment>
<keyword evidence="2" id="KW-1185">Reference proteome</keyword>
<evidence type="ECO:0000313" key="1">
    <source>
        <dbReference type="EMBL" id="RSZ23977.1"/>
    </source>
</evidence>
<dbReference type="RefSeq" id="WP_125967273.1">
    <property type="nucleotide sequence ID" value="NZ_RXFQ01000058.1"/>
</dbReference>
<organism evidence="1 2">
    <name type="scientific">Variovorax beijingensis</name>
    <dbReference type="NCBI Taxonomy" id="2496117"/>
    <lineage>
        <taxon>Bacteria</taxon>
        <taxon>Pseudomonadati</taxon>
        <taxon>Pseudomonadota</taxon>
        <taxon>Betaproteobacteria</taxon>
        <taxon>Burkholderiales</taxon>
        <taxon>Comamonadaceae</taxon>
        <taxon>Variovorax</taxon>
    </lineage>
</organism>
<protein>
    <submittedName>
        <fullName evidence="1">Uncharacterized protein</fullName>
    </submittedName>
</protein>
<dbReference type="EMBL" id="RXFQ01000058">
    <property type="protein sequence ID" value="RSZ23977.1"/>
    <property type="molecule type" value="Genomic_DNA"/>
</dbReference>
<gene>
    <name evidence="1" type="ORF">EJO66_32310</name>
</gene>
<proteinExistence type="predicted"/>
<sequence length="117" mass="12764">MTAEDHVEGLEGWFQPWSEHDLATRPFVKIGGTYTIYTGRLTEAEVATLGRLLLGLPGARPDSMGFFCDPSGDPCFEASFEPSGITVEGQASPEQWAAWDTAFRAAVEEAKLPRFPA</sequence>
<reference evidence="1 2" key="1">
    <citation type="submission" date="2018-12" db="EMBL/GenBank/DDBJ databases">
        <title>The genome sequences of strain 502.</title>
        <authorList>
            <person name="Gao J."/>
            <person name="Sun J."/>
        </authorList>
    </citation>
    <scope>NUCLEOTIDE SEQUENCE [LARGE SCALE GENOMIC DNA]</scope>
    <source>
        <strain evidence="1 2">502</strain>
    </source>
</reference>
<name>A0ABX9ZWK2_9BURK</name>
<dbReference type="Proteomes" id="UP000271137">
    <property type="component" value="Unassembled WGS sequence"/>
</dbReference>
<evidence type="ECO:0000313" key="2">
    <source>
        <dbReference type="Proteomes" id="UP000271137"/>
    </source>
</evidence>